<feature type="region of interest" description="Disordered" evidence="1">
    <location>
        <begin position="61"/>
        <end position="101"/>
    </location>
</feature>
<organism evidence="2 3">
    <name type="scientific">Sphaerobolus stellatus (strain SS14)</name>
    <dbReference type="NCBI Taxonomy" id="990650"/>
    <lineage>
        <taxon>Eukaryota</taxon>
        <taxon>Fungi</taxon>
        <taxon>Dikarya</taxon>
        <taxon>Basidiomycota</taxon>
        <taxon>Agaricomycotina</taxon>
        <taxon>Agaricomycetes</taxon>
        <taxon>Phallomycetidae</taxon>
        <taxon>Geastrales</taxon>
        <taxon>Sphaerobolaceae</taxon>
        <taxon>Sphaerobolus</taxon>
    </lineage>
</organism>
<sequence length="145" mass="16462">MDRMTGSMVNNEKSCSILSSEDRLRSKRCGKDRRWRSDCFLIVPAAPCLFDLEKDRQPTGQRKWGIGSVIGGDETSPQDPWCKRISSKQKQPERSLVKQRGTKHNKVIANVLDAKFVAGLANSNELFLRRFEELATAEKNLGHQE</sequence>
<reference evidence="2 3" key="1">
    <citation type="submission" date="2014-06" db="EMBL/GenBank/DDBJ databases">
        <title>Evolutionary Origins and Diversification of the Mycorrhizal Mutualists.</title>
        <authorList>
            <consortium name="DOE Joint Genome Institute"/>
            <consortium name="Mycorrhizal Genomics Consortium"/>
            <person name="Kohler A."/>
            <person name="Kuo A."/>
            <person name="Nagy L.G."/>
            <person name="Floudas D."/>
            <person name="Copeland A."/>
            <person name="Barry K.W."/>
            <person name="Cichocki N."/>
            <person name="Veneault-Fourrey C."/>
            <person name="LaButti K."/>
            <person name="Lindquist E.A."/>
            <person name="Lipzen A."/>
            <person name="Lundell T."/>
            <person name="Morin E."/>
            <person name="Murat C."/>
            <person name="Riley R."/>
            <person name="Ohm R."/>
            <person name="Sun H."/>
            <person name="Tunlid A."/>
            <person name="Henrissat B."/>
            <person name="Grigoriev I.V."/>
            <person name="Hibbett D.S."/>
            <person name="Martin F."/>
        </authorList>
    </citation>
    <scope>NUCLEOTIDE SEQUENCE [LARGE SCALE GENOMIC DNA]</scope>
    <source>
        <strain evidence="2 3">SS14</strain>
    </source>
</reference>
<proteinExistence type="predicted"/>
<dbReference type="EMBL" id="KN837348">
    <property type="protein sequence ID" value="KIJ27036.1"/>
    <property type="molecule type" value="Genomic_DNA"/>
</dbReference>
<accession>A0A0C9UNI2</accession>
<name>A0A0C9UNI2_SPHS4</name>
<evidence type="ECO:0000313" key="2">
    <source>
        <dbReference type="EMBL" id="KIJ27036.1"/>
    </source>
</evidence>
<dbReference type="HOGENOM" id="CLU_1788031_0_0_1"/>
<keyword evidence="3" id="KW-1185">Reference proteome</keyword>
<evidence type="ECO:0000256" key="1">
    <source>
        <dbReference type="SAM" id="MobiDB-lite"/>
    </source>
</evidence>
<dbReference type="AlphaFoldDB" id="A0A0C9UNI2"/>
<protein>
    <submittedName>
        <fullName evidence="2">Unplaced genomic scaffold SPHSTscaffold_273, whole genome shotgun sequence</fullName>
    </submittedName>
</protein>
<evidence type="ECO:0000313" key="3">
    <source>
        <dbReference type="Proteomes" id="UP000054279"/>
    </source>
</evidence>
<gene>
    <name evidence="2" type="ORF">M422DRAFT_785040</name>
</gene>
<dbReference type="Proteomes" id="UP000054279">
    <property type="component" value="Unassembled WGS sequence"/>
</dbReference>